<keyword evidence="3" id="KW-0282">Flagellum</keyword>
<evidence type="ECO:0000313" key="3">
    <source>
        <dbReference type="EMBL" id="WFE91882.1"/>
    </source>
</evidence>
<evidence type="ECO:0000256" key="1">
    <source>
        <dbReference type="SAM" id="MobiDB-lite"/>
    </source>
</evidence>
<keyword evidence="2" id="KW-0812">Transmembrane</keyword>
<dbReference type="PANTHER" id="PTHR38766:SF1">
    <property type="entry name" value="FLAGELLAR PROTEIN FLIO"/>
    <property type="match status" value="1"/>
</dbReference>
<keyword evidence="3" id="KW-0966">Cell projection</keyword>
<proteinExistence type="predicted"/>
<organism evidence="3 4">
    <name type="scientific">Roseibium porphyridii</name>
    <dbReference type="NCBI Taxonomy" id="2866279"/>
    <lineage>
        <taxon>Bacteria</taxon>
        <taxon>Pseudomonadati</taxon>
        <taxon>Pseudomonadota</taxon>
        <taxon>Alphaproteobacteria</taxon>
        <taxon>Hyphomicrobiales</taxon>
        <taxon>Stappiaceae</taxon>
        <taxon>Roseibium</taxon>
    </lineage>
</organism>
<dbReference type="EMBL" id="CP120863">
    <property type="protein sequence ID" value="WFE91882.1"/>
    <property type="molecule type" value="Genomic_DNA"/>
</dbReference>
<feature type="compositionally biased region" description="Polar residues" evidence="1">
    <location>
        <begin position="408"/>
        <end position="421"/>
    </location>
</feature>
<feature type="compositionally biased region" description="Low complexity" evidence="1">
    <location>
        <begin position="238"/>
        <end position="255"/>
    </location>
</feature>
<accession>A0ABY8F8U7</accession>
<name>A0ABY8F8U7_9HYPH</name>
<feature type="compositionally biased region" description="Low complexity" evidence="1">
    <location>
        <begin position="478"/>
        <end position="487"/>
    </location>
</feature>
<dbReference type="RefSeq" id="WP_152500982.1">
    <property type="nucleotide sequence ID" value="NZ_CP120863.1"/>
</dbReference>
<feature type="compositionally biased region" description="Polar residues" evidence="1">
    <location>
        <begin position="224"/>
        <end position="235"/>
    </location>
</feature>
<feature type="region of interest" description="Disordered" evidence="1">
    <location>
        <begin position="102"/>
        <end position="367"/>
    </location>
</feature>
<dbReference type="PRINTS" id="PR01217">
    <property type="entry name" value="PRICHEXTENSN"/>
</dbReference>
<feature type="region of interest" description="Disordered" evidence="1">
    <location>
        <begin position="380"/>
        <end position="505"/>
    </location>
</feature>
<keyword evidence="2" id="KW-1133">Transmembrane helix</keyword>
<feature type="compositionally biased region" description="Pro residues" evidence="1">
    <location>
        <begin position="155"/>
        <end position="165"/>
    </location>
</feature>
<feature type="compositionally biased region" description="Polar residues" evidence="1">
    <location>
        <begin position="342"/>
        <end position="351"/>
    </location>
</feature>
<sequence>MYNWIESTFNVSGGVTQAIAVVLALAVVLLLFSLFIFILKRLMGARAPQNRSRQPRIAVMDSASVDARRRLILIRRDNIEHLILVGGPSDVVVEQNIVRNSPLPSGRSAGYPAHGGNGQVKGPSAPGPDIPARPDELMPDMEPVPAAPPQARAPLPTPAVSPPISKPASVNEGKAPAASLESKTTTASPTPSLSAQRNPSAPNPAPRSETVSGQNRAADLLKAATQNGFSRSQPPGSEAAATEPTAPAAPTQAPEVKPETSKQAAPSAGKTPTTFKTLARPFSPKDRPSYGTQSITPPASGPAARAKTALVKPVEPQVKTDVTNEASEMPEIEVKLDEPGNTAPSITVIEQSSEDTPEVSVSTDDGSQVTETALLAELVENNTEAADEMSSHEVQNNDQESAEKTDASETVTAQASDNELSTDVPPVETPGEAAQTHDIKLEMDDLIEPVVEAKSDDQVQEQSQSLDTLRAIKEPKEPATGPAVAPVRPAPKPTQGLGDKNPIEDEMAKILDELGGQPN</sequence>
<dbReference type="InterPro" id="IPR052205">
    <property type="entry name" value="FliO/MopB"/>
</dbReference>
<dbReference type="Proteomes" id="UP001209803">
    <property type="component" value="Chromosome"/>
</dbReference>
<dbReference type="PANTHER" id="PTHR38766">
    <property type="entry name" value="FLAGELLAR PROTEIN FLIO"/>
    <property type="match status" value="1"/>
</dbReference>
<evidence type="ECO:0000313" key="4">
    <source>
        <dbReference type="Proteomes" id="UP001209803"/>
    </source>
</evidence>
<feature type="compositionally biased region" description="Low complexity" evidence="1">
    <location>
        <begin position="182"/>
        <end position="195"/>
    </location>
</feature>
<reference evidence="3 4" key="1">
    <citation type="submission" date="2023-03" db="EMBL/GenBank/DDBJ databases">
        <title>Roseibium porphyridii sp. nov. and Roseibium rhodosorbium sp. nov. isolated from marine algae, Porphyridium cruentum and Rhodosorus marinus, respectively.</title>
        <authorList>
            <person name="Lee M.W."/>
            <person name="Choi B.J."/>
            <person name="Lee J.K."/>
            <person name="Choi D.G."/>
            <person name="Baek J.H."/>
            <person name="Bayburt H."/>
            <person name="Kim J.M."/>
            <person name="Han D.M."/>
            <person name="Kim K.H."/>
            <person name="Jeon C.O."/>
        </authorList>
    </citation>
    <scope>NUCLEOTIDE SEQUENCE [LARGE SCALE GENOMIC DNA]</scope>
    <source>
        <strain evidence="3 4">KMA01</strain>
    </source>
</reference>
<keyword evidence="4" id="KW-1185">Reference proteome</keyword>
<keyword evidence="3" id="KW-0969">Cilium</keyword>
<protein>
    <submittedName>
        <fullName evidence="3">Flagellar biosynthetic protein FliO</fullName>
    </submittedName>
</protein>
<evidence type="ECO:0000256" key="2">
    <source>
        <dbReference type="SAM" id="Phobius"/>
    </source>
</evidence>
<keyword evidence="2" id="KW-0472">Membrane</keyword>
<feature type="transmembrane region" description="Helical" evidence="2">
    <location>
        <begin position="18"/>
        <end position="39"/>
    </location>
</feature>
<gene>
    <name evidence="3" type="ORF">K1718_11130</name>
</gene>